<dbReference type="InParanoid" id="A0A1W4WEP6"/>
<feature type="compositionally biased region" description="Basic and acidic residues" evidence="14">
    <location>
        <begin position="919"/>
        <end position="959"/>
    </location>
</feature>
<dbReference type="GeneID" id="108732553"/>
<evidence type="ECO:0000256" key="2">
    <source>
        <dbReference type="ARBA" id="ARBA00005446"/>
    </source>
</evidence>
<comment type="catalytic activity">
    <reaction evidence="13">
        <text>ATP + H2O = ADP + phosphate + H(+)</text>
        <dbReference type="Rhea" id="RHEA:13065"/>
        <dbReference type="ChEBI" id="CHEBI:15377"/>
        <dbReference type="ChEBI" id="CHEBI:15378"/>
        <dbReference type="ChEBI" id="CHEBI:30616"/>
        <dbReference type="ChEBI" id="CHEBI:43474"/>
        <dbReference type="ChEBI" id="CHEBI:456216"/>
    </reaction>
</comment>
<dbReference type="InterPro" id="IPR027417">
    <property type="entry name" value="P-loop_NTPase"/>
</dbReference>
<keyword evidence="5" id="KW-0378">Hydrolase</keyword>
<dbReference type="GO" id="GO:0005524">
    <property type="term" value="F:ATP binding"/>
    <property type="evidence" value="ECO:0007669"/>
    <property type="project" value="UniProtKB-KW"/>
</dbReference>
<dbReference type="PROSITE" id="PS51194">
    <property type="entry name" value="HELICASE_CTER"/>
    <property type="match status" value="1"/>
</dbReference>
<sequence length="1260" mass="144767">MEEQEVSDVLKKYFRFDSFKSELQKDAILEICKREHDVLVSMPTGSGKSLCYQLPAVLQNQKLALVFSPLLALIKDQIDHLSVLRIKAASLNSKTLKQEKDWILNDIKSVNPTIKLLYITPEQAASNNFKELFQHLVKFNKISYIVVDEAHCVSQWGHDFRPDYLKLGELRVDNNIPFVALTATAGAEVIKDIVSSLRFPESYKTFRSSCFRSNLFYDVYFQNSLDTQIFDHLKSFVAGCLHLRNEDDVPKESKSCGIIYCRTRDQTEFLANKLSSLGITTKCYHAGLTSSQRLSYQEGWQRGEFPVICATISFGMGVDKATVRFVIHWGVPKDPASFYQESGRAGRDGRPSKCRIYYNRADRKAIEFHLSHDLGKANKESKKIKAQNAIKAFTKIVEYCETVKECRHKLFTDHFGEPPPPCNGRCDICIDKKSVEERVHNFMVQNIQFHTSANDDNDYSELYEGGRNGSKEEYIAYLRDGEGSNDSDFFGSFEREKAAKKECNDLIRKQFELRKNPREVSHDTIDKLFNANKRVIAASSTSSKVSGLNLGIREQYVTKIKDVLWANYSECCDDKKYDIKDIESCAVDIEYSVFSSNTTVTMYRNSLAKIVFNIKKQTQSKQIYEALVGFTPKPRKNETLADVFRRLEKEQMLRKEQENSDLVEKKRKQNFGFTTAKELLESKKIKLDKNQSTIGSFFKKKEKQEPYNSGSELIEAAEENSDSRESFTKKNNDEETKKKKDKKGKDLKEIFGDSSDLDDDDLNIENNEASSYNNNDPKSPKMSDLFGDYSDDNESKKDLKESQLNLDNLFGDDSDLDAAYLELENSLKETLQSQKPHQKKSKQRKGSKESSKYDETKRKRSKDNSKRRKSSEESSQSKSSPENSKHFKKRSNDYKNHKHSDKSKSTKTVDEFASVRSISESKHFENSDESKHSKSEDESKLSQDEDKLKYSKRTDDSKHSKNTPSESKHFKSTDECEQSRETDESQNFVFVTEFKHSRTPDKSKRPNESRQSISLDESKHPRNPDESKRISTTNESKCPRSPNESYDSRNTDRSEHSKGEHKHHGSASESKHCKRHNSPEDHKNTDETKRHKVSDKFKHYTYSSEIKHYHETKNFMVPDDIVNIKEKTNKCDEGAVKPILENSVECNKVSIPTTSNAQKGNEALEAIPKTSDKKVINDPRSRPSENVQKKGKLKKAEIGTLVVKLLTPAYAEKRFDSKDTFKSMARNISHSLLDKDELEIKKFVHNFLKNHRKITVDTTL</sequence>
<dbReference type="Gene3D" id="3.40.50.300">
    <property type="entry name" value="P-loop containing nucleotide triphosphate hydrolases"/>
    <property type="match status" value="2"/>
</dbReference>
<evidence type="ECO:0000256" key="3">
    <source>
        <dbReference type="ARBA" id="ARBA00022723"/>
    </source>
</evidence>
<dbReference type="GO" id="GO:0000724">
    <property type="term" value="P:double-strand break repair via homologous recombination"/>
    <property type="evidence" value="ECO:0007669"/>
    <property type="project" value="TreeGrafter"/>
</dbReference>
<dbReference type="GO" id="GO:0005737">
    <property type="term" value="C:cytoplasm"/>
    <property type="evidence" value="ECO:0007669"/>
    <property type="project" value="TreeGrafter"/>
</dbReference>
<dbReference type="PANTHER" id="PTHR13710:SF152">
    <property type="entry name" value="ATP-DEPENDENT DNA HELICASE Q5"/>
    <property type="match status" value="1"/>
</dbReference>
<evidence type="ECO:0000256" key="13">
    <source>
        <dbReference type="ARBA" id="ARBA00049360"/>
    </source>
</evidence>
<name>A0A1W4WEP6_AGRPL</name>
<dbReference type="GO" id="GO:0003677">
    <property type="term" value="F:DNA binding"/>
    <property type="evidence" value="ECO:0007669"/>
    <property type="project" value="UniProtKB-KW"/>
</dbReference>
<dbReference type="SMART" id="SM00487">
    <property type="entry name" value="DEXDc"/>
    <property type="match status" value="1"/>
</dbReference>
<dbReference type="PANTHER" id="PTHR13710">
    <property type="entry name" value="DNA HELICASE RECQ FAMILY MEMBER"/>
    <property type="match status" value="1"/>
</dbReference>
<evidence type="ECO:0000256" key="14">
    <source>
        <dbReference type="SAM" id="MobiDB-lite"/>
    </source>
</evidence>
<dbReference type="Pfam" id="PF16124">
    <property type="entry name" value="RecQ_Zn_bind"/>
    <property type="match status" value="1"/>
</dbReference>
<dbReference type="InterPro" id="IPR004589">
    <property type="entry name" value="DNA_helicase_ATP-dep_RecQ"/>
</dbReference>
<gene>
    <name evidence="18" type="primary">LOC108732553</name>
</gene>
<feature type="region of interest" description="Disordered" evidence="14">
    <location>
        <begin position="701"/>
        <end position="800"/>
    </location>
</feature>
<keyword evidence="4" id="KW-0547">Nucleotide-binding</keyword>
<dbReference type="STRING" id="224129.A0A1W4WEP6"/>
<dbReference type="GO" id="GO:0016787">
    <property type="term" value="F:hydrolase activity"/>
    <property type="evidence" value="ECO:0007669"/>
    <property type="project" value="UniProtKB-KW"/>
</dbReference>
<dbReference type="FunCoup" id="A0A1W4WEP6">
    <property type="interactions" value="2312"/>
</dbReference>
<dbReference type="Pfam" id="PF08236">
    <property type="entry name" value="SRI"/>
    <property type="match status" value="1"/>
</dbReference>
<dbReference type="InterPro" id="IPR001650">
    <property type="entry name" value="Helicase_C-like"/>
</dbReference>
<evidence type="ECO:0000256" key="10">
    <source>
        <dbReference type="ARBA" id="ARBA00023242"/>
    </source>
</evidence>
<evidence type="ECO:0000313" key="18">
    <source>
        <dbReference type="RefSeq" id="XP_018318927.1"/>
    </source>
</evidence>
<feature type="compositionally biased region" description="Basic and acidic residues" evidence="14">
    <location>
        <begin position="966"/>
        <end position="983"/>
    </location>
</feature>
<dbReference type="GO" id="GO:0009378">
    <property type="term" value="F:four-way junction helicase activity"/>
    <property type="evidence" value="ECO:0007669"/>
    <property type="project" value="TreeGrafter"/>
</dbReference>
<dbReference type="Pfam" id="PF00271">
    <property type="entry name" value="Helicase_C"/>
    <property type="match status" value="1"/>
</dbReference>
<dbReference type="PROSITE" id="PS00690">
    <property type="entry name" value="DEAH_ATP_HELICASE"/>
    <property type="match status" value="1"/>
</dbReference>
<evidence type="ECO:0000259" key="16">
    <source>
        <dbReference type="PROSITE" id="PS51194"/>
    </source>
</evidence>
<evidence type="ECO:0000256" key="5">
    <source>
        <dbReference type="ARBA" id="ARBA00022801"/>
    </source>
</evidence>
<dbReference type="GO" id="GO:0005694">
    <property type="term" value="C:chromosome"/>
    <property type="evidence" value="ECO:0007669"/>
    <property type="project" value="InterPro"/>
</dbReference>
<dbReference type="SUPFAM" id="SSF52540">
    <property type="entry name" value="P-loop containing nucleoside triphosphate hydrolases"/>
    <property type="match status" value="1"/>
</dbReference>
<dbReference type="InterPro" id="IPR014001">
    <property type="entry name" value="Helicase_ATP-bd"/>
</dbReference>
<keyword evidence="8" id="KW-0238">DNA-binding</keyword>
<feature type="compositionally biased region" description="Polar residues" evidence="14">
    <location>
        <begin position="764"/>
        <end position="777"/>
    </location>
</feature>
<evidence type="ECO:0000256" key="1">
    <source>
        <dbReference type="ARBA" id="ARBA00004123"/>
    </source>
</evidence>
<keyword evidence="3" id="KW-0479">Metal-binding</keyword>
<evidence type="ECO:0000259" key="15">
    <source>
        <dbReference type="PROSITE" id="PS51192"/>
    </source>
</evidence>
<dbReference type="KEGG" id="apln:108732553"/>
<dbReference type="SMART" id="SM00490">
    <property type="entry name" value="HELICc"/>
    <property type="match status" value="1"/>
</dbReference>
<proteinExistence type="inferred from homology"/>
<dbReference type="InterPro" id="IPR013257">
    <property type="entry name" value="SRI"/>
</dbReference>
<dbReference type="GO" id="GO:0043138">
    <property type="term" value="F:3'-5' DNA helicase activity"/>
    <property type="evidence" value="ECO:0007669"/>
    <property type="project" value="UniProtKB-EC"/>
</dbReference>
<keyword evidence="6" id="KW-0347">Helicase</keyword>
<feature type="compositionally biased region" description="Basic and acidic residues" evidence="14">
    <location>
        <begin position="1016"/>
        <end position="1029"/>
    </location>
</feature>
<feature type="compositionally biased region" description="Basic and acidic residues" evidence="14">
    <location>
        <begin position="846"/>
        <end position="857"/>
    </location>
</feature>
<dbReference type="AlphaFoldDB" id="A0A1W4WEP6"/>
<dbReference type="Gene3D" id="6.10.250.3140">
    <property type="match status" value="1"/>
</dbReference>
<keyword evidence="7" id="KW-0067">ATP-binding</keyword>
<feature type="compositionally biased region" description="Basic and acidic residues" evidence="14">
    <location>
        <begin position="1077"/>
        <end position="1096"/>
    </location>
</feature>
<feature type="compositionally biased region" description="Basic residues" evidence="14">
    <location>
        <begin position="858"/>
        <end position="869"/>
    </location>
</feature>
<keyword evidence="9" id="KW-0413">Isomerase</keyword>
<accession>A0A1W4WEP6</accession>
<evidence type="ECO:0000256" key="7">
    <source>
        <dbReference type="ARBA" id="ARBA00022840"/>
    </source>
</evidence>
<comment type="catalytic activity">
    <reaction evidence="11">
        <text>Couples ATP hydrolysis with the unwinding of duplex DNA by translocating in the 3'-5' direction.</text>
        <dbReference type="EC" id="5.6.2.4"/>
    </reaction>
</comment>
<evidence type="ECO:0000256" key="11">
    <source>
        <dbReference type="ARBA" id="ARBA00034617"/>
    </source>
</evidence>
<organism evidence="17 18">
    <name type="scientific">Agrilus planipennis</name>
    <name type="common">Emerald ash borer</name>
    <name type="synonym">Agrilus marcopoli</name>
    <dbReference type="NCBI Taxonomy" id="224129"/>
    <lineage>
        <taxon>Eukaryota</taxon>
        <taxon>Metazoa</taxon>
        <taxon>Ecdysozoa</taxon>
        <taxon>Arthropoda</taxon>
        <taxon>Hexapoda</taxon>
        <taxon>Insecta</taxon>
        <taxon>Pterygota</taxon>
        <taxon>Neoptera</taxon>
        <taxon>Endopterygota</taxon>
        <taxon>Coleoptera</taxon>
        <taxon>Polyphaga</taxon>
        <taxon>Elateriformia</taxon>
        <taxon>Buprestoidea</taxon>
        <taxon>Buprestidae</taxon>
        <taxon>Agrilinae</taxon>
        <taxon>Agrilus</taxon>
    </lineage>
</organism>
<comment type="subcellular location">
    <subcellularLocation>
        <location evidence="1">Nucleus</location>
    </subcellularLocation>
</comment>
<dbReference type="FunFam" id="3.40.50.300:FF:000444">
    <property type="entry name" value="ATP-dependent DNA helicase"/>
    <property type="match status" value="1"/>
</dbReference>
<keyword evidence="17" id="KW-1185">Reference proteome</keyword>
<dbReference type="GO" id="GO:0005634">
    <property type="term" value="C:nucleus"/>
    <property type="evidence" value="ECO:0007669"/>
    <property type="project" value="UniProtKB-SubCell"/>
</dbReference>
<protein>
    <recommendedName>
        <fullName evidence="12">DNA 3'-5' helicase</fullName>
        <ecNumber evidence="12">5.6.2.4</ecNumber>
    </recommendedName>
</protein>
<dbReference type="EC" id="5.6.2.4" evidence="12"/>
<dbReference type="Proteomes" id="UP000192223">
    <property type="component" value="Unplaced"/>
</dbReference>
<feature type="region of interest" description="Disordered" evidence="14">
    <location>
        <begin position="827"/>
        <end position="1096"/>
    </location>
</feature>
<feature type="domain" description="Helicase ATP-binding" evidence="15">
    <location>
        <begin position="29"/>
        <end position="203"/>
    </location>
</feature>
<dbReference type="InterPro" id="IPR002464">
    <property type="entry name" value="DNA/RNA_helicase_DEAH_CS"/>
</dbReference>
<feature type="compositionally biased region" description="Low complexity" evidence="14">
    <location>
        <begin position="873"/>
        <end position="882"/>
    </location>
</feature>
<evidence type="ECO:0000256" key="8">
    <source>
        <dbReference type="ARBA" id="ARBA00023125"/>
    </source>
</evidence>
<evidence type="ECO:0000256" key="9">
    <source>
        <dbReference type="ARBA" id="ARBA00023235"/>
    </source>
</evidence>
<dbReference type="OrthoDB" id="10261556at2759"/>
<dbReference type="GO" id="GO:0006355">
    <property type="term" value="P:regulation of DNA-templated transcription"/>
    <property type="evidence" value="ECO:0007669"/>
    <property type="project" value="InterPro"/>
</dbReference>
<feature type="compositionally biased region" description="Basic and acidic residues" evidence="14">
    <location>
        <begin position="1046"/>
        <end position="1058"/>
    </location>
</feature>
<comment type="similarity">
    <text evidence="2">Belongs to the helicase family. RecQ subfamily.</text>
</comment>
<evidence type="ECO:0000256" key="6">
    <source>
        <dbReference type="ARBA" id="ARBA00022806"/>
    </source>
</evidence>
<dbReference type="RefSeq" id="XP_018318927.1">
    <property type="nucleotide sequence ID" value="XM_018463425.2"/>
</dbReference>
<dbReference type="Pfam" id="PF00270">
    <property type="entry name" value="DEAD"/>
    <property type="match status" value="1"/>
</dbReference>
<feature type="domain" description="Helicase C-terminal" evidence="16">
    <location>
        <begin position="248"/>
        <end position="390"/>
    </location>
</feature>
<feature type="compositionally biased region" description="Basic and acidic residues" evidence="14">
    <location>
        <begin position="721"/>
        <end position="751"/>
    </location>
</feature>
<evidence type="ECO:0000256" key="4">
    <source>
        <dbReference type="ARBA" id="ARBA00022741"/>
    </source>
</evidence>
<dbReference type="InterPro" id="IPR032284">
    <property type="entry name" value="RecQ_Zn-bd"/>
</dbReference>
<dbReference type="NCBIfam" id="TIGR00614">
    <property type="entry name" value="recQ_fam"/>
    <property type="match status" value="1"/>
</dbReference>
<dbReference type="PROSITE" id="PS51192">
    <property type="entry name" value="HELICASE_ATP_BIND_1"/>
    <property type="match status" value="1"/>
</dbReference>
<evidence type="ECO:0000313" key="17">
    <source>
        <dbReference type="Proteomes" id="UP000192223"/>
    </source>
</evidence>
<keyword evidence="10" id="KW-0539">Nucleus</keyword>
<dbReference type="InterPro" id="IPR011545">
    <property type="entry name" value="DEAD/DEAH_box_helicase_dom"/>
</dbReference>
<reference evidence="18" key="1">
    <citation type="submission" date="2025-08" db="UniProtKB">
        <authorList>
            <consortium name="RefSeq"/>
        </authorList>
    </citation>
    <scope>IDENTIFICATION</scope>
    <source>
        <tissue evidence="18">Entire body</tissue>
    </source>
</reference>
<feature type="compositionally biased region" description="Basic residues" evidence="14">
    <location>
        <begin position="836"/>
        <end position="845"/>
    </location>
</feature>
<dbReference type="GO" id="GO:0046872">
    <property type="term" value="F:metal ion binding"/>
    <property type="evidence" value="ECO:0007669"/>
    <property type="project" value="UniProtKB-KW"/>
</dbReference>
<feature type="compositionally biased region" description="Basic and acidic residues" evidence="14">
    <location>
        <begin position="993"/>
        <end position="1008"/>
    </location>
</feature>
<evidence type="ECO:0000256" key="12">
    <source>
        <dbReference type="ARBA" id="ARBA00034808"/>
    </source>
</evidence>